<dbReference type="Proteomes" id="UP000234681">
    <property type="component" value="Chromosome 19"/>
</dbReference>
<sequence length="39" mass="4501">MQMWPPIFLHLTEDQEGPEAPRSNKYQVARKAAFSPVMV</sequence>
<dbReference type="AlphaFoldDB" id="A6KDA9"/>
<protein>
    <submittedName>
        <fullName evidence="1">RCG44307</fullName>
    </submittedName>
</protein>
<accession>A6KDA9</accession>
<organism evidence="1 2">
    <name type="scientific">Rattus norvegicus</name>
    <name type="common">Rat</name>
    <dbReference type="NCBI Taxonomy" id="10116"/>
    <lineage>
        <taxon>Eukaryota</taxon>
        <taxon>Metazoa</taxon>
        <taxon>Chordata</taxon>
        <taxon>Craniata</taxon>
        <taxon>Vertebrata</taxon>
        <taxon>Euteleostomi</taxon>
        <taxon>Mammalia</taxon>
        <taxon>Eutheria</taxon>
        <taxon>Euarchontoglires</taxon>
        <taxon>Glires</taxon>
        <taxon>Rodentia</taxon>
        <taxon>Myomorpha</taxon>
        <taxon>Muroidea</taxon>
        <taxon>Muridae</taxon>
        <taxon>Murinae</taxon>
        <taxon>Rattus</taxon>
    </lineage>
</organism>
<evidence type="ECO:0000313" key="1">
    <source>
        <dbReference type="EMBL" id="EDL87517.1"/>
    </source>
</evidence>
<proteinExistence type="predicted"/>
<evidence type="ECO:0000313" key="2">
    <source>
        <dbReference type="Proteomes" id="UP000234681"/>
    </source>
</evidence>
<name>A6KDA9_RAT</name>
<gene>
    <name evidence="1" type="ORF">rCG_44307</name>
</gene>
<dbReference type="EMBL" id="CH474037">
    <property type="protein sequence ID" value="EDL87517.1"/>
    <property type="molecule type" value="Genomic_DNA"/>
</dbReference>
<reference evidence="1 2" key="1">
    <citation type="submission" date="2005-09" db="EMBL/GenBank/DDBJ databases">
        <authorList>
            <person name="Mural R.J."/>
            <person name="Li P.W."/>
            <person name="Adams M.D."/>
            <person name="Amanatides P.G."/>
            <person name="Baden-Tillson H."/>
            <person name="Barnstead M."/>
            <person name="Chin S.H."/>
            <person name="Dew I."/>
            <person name="Evans C.A."/>
            <person name="Ferriera S."/>
            <person name="Flanigan M."/>
            <person name="Fosler C."/>
            <person name="Glodek A."/>
            <person name="Gu Z."/>
            <person name="Holt R.A."/>
            <person name="Jennings D."/>
            <person name="Kraft C.L."/>
            <person name="Lu F."/>
            <person name="Nguyen T."/>
            <person name="Nusskern D.R."/>
            <person name="Pfannkoch C.M."/>
            <person name="Sitter C."/>
            <person name="Sutton G.G."/>
            <person name="Venter J.C."/>
            <person name="Wang Z."/>
            <person name="Woodage T."/>
            <person name="Zheng X.H."/>
            <person name="Zhong F."/>
        </authorList>
    </citation>
    <scope>NUCLEOTIDE SEQUENCE [LARGE SCALE GENOMIC DNA]</scope>
    <source>
        <strain>BN</strain>
        <strain evidence="2">Sprague-Dawley</strain>
    </source>
</reference>